<feature type="transmembrane region" description="Helical" evidence="8">
    <location>
        <begin position="71"/>
        <end position="90"/>
    </location>
</feature>
<keyword evidence="7 8" id="KW-0472">Membrane</keyword>
<feature type="transmembrane region" description="Helical" evidence="8">
    <location>
        <begin position="180"/>
        <end position="198"/>
    </location>
</feature>
<keyword evidence="4 8" id="KW-1003">Cell membrane</keyword>
<keyword evidence="10" id="KW-1185">Reference proteome</keyword>
<dbReference type="InterPro" id="IPR002781">
    <property type="entry name" value="TM_pro_TauE-like"/>
</dbReference>
<feature type="transmembrane region" description="Helical" evidence="8">
    <location>
        <begin position="138"/>
        <end position="168"/>
    </location>
</feature>
<evidence type="ECO:0000256" key="1">
    <source>
        <dbReference type="ARBA" id="ARBA00004651"/>
    </source>
</evidence>
<feature type="transmembrane region" description="Helical" evidence="8">
    <location>
        <begin position="97"/>
        <end position="118"/>
    </location>
</feature>
<gene>
    <name evidence="9" type="ORF">DZ860_01365</name>
</gene>
<comment type="caution">
    <text evidence="9">The sequence shown here is derived from an EMBL/GenBank/DDBJ whole genome shotgun (WGS) entry which is preliminary data.</text>
</comment>
<keyword evidence="6 8" id="KW-1133">Transmembrane helix</keyword>
<evidence type="ECO:0000313" key="10">
    <source>
        <dbReference type="Proteomes" id="UP000273252"/>
    </source>
</evidence>
<protein>
    <recommendedName>
        <fullName evidence="8">Probable membrane transporter protein</fullName>
    </recommendedName>
</protein>
<proteinExistence type="inferred from homology"/>
<evidence type="ECO:0000256" key="2">
    <source>
        <dbReference type="ARBA" id="ARBA00009142"/>
    </source>
</evidence>
<sequence>MDWMLLFVAGILGGVLNSIAGGGSFITFPALMFVGVPPIIANATNTFAACAGYLSGTYGFRKDIAKHQGSLFKLVLLSLLGGGAGSYLLLSTSEEQFLHVIPWLLLFATLLFIFGAKISEFTSKMSHASSRFSLYHRFFLAFVLVAVSAYGGFFNAGLGVIVLSYLILAGYQDINLMNGLKLLVSSSVSIVAIVIFVIDDYIDWSRGSVVMLGTLLGGYIAARVSRQVDPSYVRGFVAVSSVVMTIYFFYDVYFT</sequence>
<dbReference type="RefSeq" id="WP_120029116.1">
    <property type="nucleotide sequence ID" value="NZ_QVMU01000001.1"/>
</dbReference>
<feature type="transmembrane region" description="Helical" evidence="8">
    <location>
        <begin position="231"/>
        <end position="250"/>
    </location>
</feature>
<dbReference type="PANTHER" id="PTHR30269:SF0">
    <property type="entry name" value="MEMBRANE TRANSPORTER PROTEIN YFCA-RELATED"/>
    <property type="match status" value="1"/>
</dbReference>
<dbReference type="OrthoDB" id="9807082at2"/>
<evidence type="ECO:0000313" key="9">
    <source>
        <dbReference type="EMBL" id="RJX75359.1"/>
    </source>
</evidence>
<dbReference type="EMBL" id="QVMU01000001">
    <property type="protein sequence ID" value="RJX75359.1"/>
    <property type="molecule type" value="Genomic_DNA"/>
</dbReference>
<evidence type="ECO:0000256" key="6">
    <source>
        <dbReference type="ARBA" id="ARBA00022989"/>
    </source>
</evidence>
<evidence type="ECO:0000256" key="4">
    <source>
        <dbReference type="ARBA" id="ARBA00022475"/>
    </source>
</evidence>
<dbReference type="InterPro" id="IPR052017">
    <property type="entry name" value="TSUP"/>
</dbReference>
<organism evidence="9 10">
    <name type="scientific">Vibrio sinensis</name>
    <dbReference type="NCBI Taxonomy" id="2302434"/>
    <lineage>
        <taxon>Bacteria</taxon>
        <taxon>Pseudomonadati</taxon>
        <taxon>Pseudomonadota</taxon>
        <taxon>Gammaproteobacteria</taxon>
        <taxon>Vibrionales</taxon>
        <taxon>Vibrionaceae</taxon>
        <taxon>Vibrio</taxon>
    </lineage>
</organism>
<evidence type="ECO:0000256" key="8">
    <source>
        <dbReference type="RuleBase" id="RU363041"/>
    </source>
</evidence>
<reference evidence="9 10" key="1">
    <citation type="submission" date="2018-08" db="EMBL/GenBank/DDBJ databases">
        <title>Vibrio isolated from the Eastern China Marginal Seas.</title>
        <authorList>
            <person name="Li Y."/>
        </authorList>
    </citation>
    <scope>NUCLEOTIDE SEQUENCE [LARGE SCALE GENOMIC DNA]</scope>
    <source>
        <strain evidence="9 10">BEI233</strain>
    </source>
</reference>
<keyword evidence="5 8" id="KW-0812">Transmembrane</keyword>
<evidence type="ECO:0000256" key="3">
    <source>
        <dbReference type="ARBA" id="ARBA00022448"/>
    </source>
</evidence>
<keyword evidence="3" id="KW-0813">Transport</keyword>
<dbReference type="Proteomes" id="UP000273252">
    <property type="component" value="Unassembled WGS sequence"/>
</dbReference>
<dbReference type="PANTHER" id="PTHR30269">
    <property type="entry name" value="TRANSMEMBRANE PROTEIN YFCA"/>
    <property type="match status" value="1"/>
</dbReference>
<feature type="transmembrane region" description="Helical" evidence="8">
    <location>
        <begin position="204"/>
        <end position="222"/>
    </location>
</feature>
<comment type="subcellular location">
    <subcellularLocation>
        <location evidence="1 8">Cell membrane</location>
        <topology evidence="1 8">Multi-pass membrane protein</topology>
    </subcellularLocation>
</comment>
<comment type="similarity">
    <text evidence="2 8">Belongs to the 4-toluene sulfonate uptake permease (TSUP) (TC 2.A.102) family.</text>
</comment>
<evidence type="ECO:0000256" key="5">
    <source>
        <dbReference type="ARBA" id="ARBA00022692"/>
    </source>
</evidence>
<evidence type="ECO:0000256" key="7">
    <source>
        <dbReference type="ARBA" id="ARBA00023136"/>
    </source>
</evidence>
<dbReference type="GO" id="GO:0005886">
    <property type="term" value="C:plasma membrane"/>
    <property type="evidence" value="ECO:0007669"/>
    <property type="project" value="UniProtKB-SubCell"/>
</dbReference>
<dbReference type="AlphaFoldDB" id="A0A3A6R384"/>
<name>A0A3A6R384_9VIBR</name>
<accession>A0A3A6R384</accession>
<dbReference type="Pfam" id="PF01925">
    <property type="entry name" value="TauE"/>
    <property type="match status" value="1"/>
</dbReference>